<accession>A0A9P4GZ35</accession>
<evidence type="ECO:0000256" key="8">
    <source>
        <dbReference type="RuleBase" id="RU361187"/>
    </source>
</evidence>
<feature type="site" description="Important for catalytic activity, responsible for pKa modulation of the active site Glu and correct orientation of both the proton donor and substrate" evidence="7">
    <location>
        <position position="201"/>
    </location>
</feature>
<dbReference type="PANTHER" id="PTHR43301:SF3">
    <property type="entry name" value="ARABINAN ENDO-1,5-ALPHA-L-ARABINOSIDASE A-RELATED"/>
    <property type="match status" value="1"/>
</dbReference>
<evidence type="ECO:0000256" key="7">
    <source>
        <dbReference type="PIRSR" id="PIRSR606710-2"/>
    </source>
</evidence>
<dbReference type="InterPro" id="IPR006710">
    <property type="entry name" value="Glyco_hydro_43"/>
</dbReference>
<dbReference type="GO" id="GO:0004553">
    <property type="term" value="F:hydrolase activity, hydrolyzing O-glycosyl compounds"/>
    <property type="evidence" value="ECO:0007669"/>
    <property type="project" value="InterPro"/>
</dbReference>
<dbReference type="Proteomes" id="UP000799777">
    <property type="component" value="Unassembled WGS sequence"/>
</dbReference>
<name>A0A9P4GZ35_9PLEO</name>
<dbReference type="SUPFAM" id="SSF75005">
    <property type="entry name" value="Arabinanase/levansucrase/invertase"/>
    <property type="match status" value="1"/>
</dbReference>
<keyword evidence="9" id="KW-1133">Transmembrane helix</keyword>
<organism evidence="10 11">
    <name type="scientific">Setomelanomma holmii</name>
    <dbReference type="NCBI Taxonomy" id="210430"/>
    <lineage>
        <taxon>Eukaryota</taxon>
        <taxon>Fungi</taxon>
        <taxon>Dikarya</taxon>
        <taxon>Ascomycota</taxon>
        <taxon>Pezizomycotina</taxon>
        <taxon>Dothideomycetes</taxon>
        <taxon>Pleosporomycetidae</taxon>
        <taxon>Pleosporales</taxon>
        <taxon>Pleosporineae</taxon>
        <taxon>Phaeosphaeriaceae</taxon>
        <taxon>Setomelanomma</taxon>
    </lineage>
</organism>
<keyword evidence="9" id="KW-0812">Transmembrane</keyword>
<proteinExistence type="inferred from homology"/>
<dbReference type="InterPro" id="IPR050727">
    <property type="entry name" value="GH43_arabinanases"/>
</dbReference>
<comment type="similarity">
    <text evidence="2 8">Belongs to the glycosyl hydrolase 43 family.</text>
</comment>
<dbReference type="InterPro" id="IPR023296">
    <property type="entry name" value="Glyco_hydro_beta-prop_sf"/>
</dbReference>
<evidence type="ECO:0000313" key="10">
    <source>
        <dbReference type="EMBL" id="KAF2024112.1"/>
    </source>
</evidence>
<sequence length="370" mass="41455">MLDRQPRRPSRRRCHKRSRRFPLRSITSTAMFTYFFITSTIVVPLLTNFGFTTPVARGAPVSQGLSPPPVDSGIYPDPELCHGNCSWIHDPAIVYEDGTYWRFATSGNIGIATAPFLQGPWTYRGALLPHGTSIHLREDQDIWAPTITKRDNTYYCHYSVSYIGSQHSEIGLATSSSLTPGTWTDHGSIGLPQNSRYNLIDPYVFQDSKDAPIYFSFGSYWSGIQQIEMTSTDQLRAWTGAENDIKNIISNTTTNFAVQEGAIMHKHEQYYYLFFSVGQCCRRAFELMPLGDEYHVVVCRADSITGPFNDAHGKDCLTENGGTTVLASHGDVYAPGGQGVMVDPKSERSVMYYHYGELVSCLEWMGVELC</sequence>
<evidence type="ECO:0000256" key="1">
    <source>
        <dbReference type="ARBA" id="ARBA00004834"/>
    </source>
</evidence>
<comment type="caution">
    <text evidence="10">The sequence shown here is derived from an EMBL/GenBank/DDBJ whole genome shotgun (WGS) entry which is preliminary data.</text>
</comment>
<evidence type="ECO:0000313" key="11">
    <source>
        <dbReference type="Proteomes" id="UP000799777"/>
    </source>
</evidence>
<dbReference type="GO" id="GO:0005975">
    <property type="term" value="P:carbohydrate metabolic process"/>
    <property type="evidence" value="ECO:0007669"/>
    <property type="project" value="InterPro"/>
</dbReference>
<evidence type="ECO:0000256" key="6">
    <source>
        <dbReference type="PIRSR" id="PIRSR606710-1"/>
    </source>
</evidence>
<dbReference type="PANTHER" id="PTHR43301">
    <property type="entry name" value="ARABINAN ENDO-1,5-ALPHA-L-ARABINOSIDASE"/>
    <property type="match status" value="1"/>
</dbReference>
<dbReference type="EMBL" id="ML978309">
    <property type="protein sequence ID" value="KAF2024112.1"/>
    <property type="molecule type" value="Genomic_DNA"/>
</dbReference>
<keyword evidence="9" id="KW-0472">Membrane</keyword>
<keyword evidence="4 8" id="KW-0326">Glycosidase</keyword>
<gene>
    <name evidence="10" type="ORF">EK21DRAFT_104916</name>
</gene>
<dbReference type="Gene3D" id="2.115.10.20">
    <property type="entry name" value="Glycosyl hydrolase domain, family 43"/>
    <property type="match status" value="1"/>
</dbReference>
<dbReference type="AlphaFoldDB" id="A0A9P4GZ35"/>
<keyword evidence="3 8" id="KW-0378">Hydrolase</keyword>
<evidence type="ECO:0000256" key="9">
    <source>
        <dbReference type="SAM" id="Phobius"/>
    </source>
</evidence>
<evidence type="ECO:0000256" key="3">
    <source>
        <dbReference type="ARBA" id="ARBA00022801"/>
    </source>
</evidence>
<dbReference type="OrthoDB" id="195678at2759"/>
<evidence type="ECO:0000256" key="5">
    <source>
        <dbReference type="ARBA" id="ARBA00042202"/>
    </source>
</evidence>
<protein>
    <recommendedName>
        <fullName evidence="5">Endo-1,5-alpha-L-arabinanase A</fullName>
    </recommendedName>
</protein>
<keyword evidence="11" id="KW-1185">Reference proteome</keyword>
<evidence type="ECO:0000256" key="4">
    <source>
        <dbReference type="ARBA" id="ARBA00023295"/>
    </source>
</evidence>
<feature type="active site" description="Proton acceptor" evidence="6">
    <location>
        <position position="90"/>
    </location>
</feature>
<feature type="transmembrane region" description="Helical" evidence="9">
    <location>
        <begin position="21"/>
        <end position="46"/>
    </location>
</feature>
<feature type="active site" description="Proton donor" evidence="6">
    <location>
        <position position="260"/>
    </location>
</feature>
<dbReference type="Pfam" id="PF04616">
    <property type="entry name" value="Glyco_hydro_43"/>
    <property type="match status" value="1"/>
</dbReference>
<reference evidence="10" key="1">
    <citation type="journal article" date="2020" name="Stud. Mycol.">
        <title>101 Dothideomycetes genomes: a test case for predicting lifestyles and emergence of pathogens.</title>
        <authorList>
            <person name="Haridas S."/>
            <person name="Albert R."/>
            <person name="Binder M."/>
            <person name="Bloem J."/>
            <person name="Labutti K."/>
            <person name="Salamov A."/>
            <person name="Andreopoulos B."/>
            <person name="Baker S."/>
            <person name="Barry K."/>
            <person name="Bills G."/>
            <person name="Bluhm B."/>
            <person name="Cannon C."/>
            <person name="Castanera R."/>
            <person name="Culley D."/>
            <person name="Daum C."/>
            <person name="Ezra D."/>
            <person name="Gonzalez J."/>
            <person name="Henrissat B."/>
            <person name="Kuo A."/>
            <person name="Liang C."/>
            <person name="Lipzen A."/>
            <person name="Lutzoni F."/>
            <person name="Magnuson J."/>
            <person name="Mondo S."/>
            <person name="Nolan M."/>
            <person name="Ohm R."/>
            <person name="Pangilinan J."/>
            <person name="Park H.-J."/>
            <person name="Ramirez L."/>
            <person name="Alfaro M."/>
            <person name="Sun H."/>
            <person name="Tritt A."/>
            <person name="Yoshinaga Y."/>
            <person name="Zwiers L.-H."/>
            <person name="Turgeon B."/>
            <person name="Goodwin S."/>
            <person name="Spatafora J."/>
            <person name="Crous P."/>
            <person name="Grigoriev I."/>
        </authorList>
    </citation>
    <scope>NUCLEOTIDE SEQUENCE</scope>
    <source>
        <strain evidence="10">CBS 110217</strain>
    </source>
</reference>
<evidence type="ECO:0000256" key="2">
    <source>
        <dbReference type="ARBA" id="ARBA00009865"/>
    </source>
</evidence>
<comment type="pathway">
    <text evidence="1">Glycan metabolism; L-arabinan degradation.</text>
</comment>